<dbReference type="Proteomes" id="UP000000662">
    <property type="component" value="Chromosome 2"/>
</dbReference>
<sequence length="68" mass="7425">MCCQLIHYPDGSIVEAPVTMWSMGVFFCAPVSRADRRPDRAAFCIMCWRAGRPCGARSAAAPEHAPPT</sequence>
<accession>Q0BAI6</accession>
<gene>
    <name evidence="1" type="ordered locus">Bamb_3282</name>
</gene>
<name>Q0BAI6_BURCM</name>
<evidence type="ECO:0000313" key="1">
    <source>
        <dbReference type="EMBL" id="ABI88837.1"/>
    </source>
</evidence>
<reference evidence="1" key="1">
    <citation type="submission" date="2006-08" db="EMBL/GenBank/DDBJ databases">
        <title>Complete sequence of Chromosome 2 of Burkholderia cepacia AMMD.</title>
        <authorList>
            <consortium name="US DOE Joint Genome Institute"/>
            <person name="Copeland A."/>
            <person name="Lucas S."/>
            <person name="Lapidus A."/>
            <person name="Barry K."/>
            <person name="Detter J.C."/>
            <person name="Glavina del Rio T."/>
            <person name="Hammon N."/>
            <person name="Israni S."/>
            <person name="Pitluck S."/>
            <person name="Bruce D."/>
            <person name="Chain P."/>
            <person name="Malfatti S."/>
            <person name="Shin M."/>
            <person name="Vergez L."/>
            <person name="Schmutz J."/>
            <person name="Larimer F."/>
            <person name="Land M."/>
            <person name="Hauser L."/>
            <person name="Kyrpides N."/>
            <person name="Kim E."/>
            <person name="Parke J."/>
            <person name="Coenye T."/>
            <person name="Konstantinidis K."/>
            <person name="Ramette A."/>
            <person name="Tiedje J."/>
            <person name="Richardson P."/>
        </authorList>
    </citation>
    <scope>NUCLEOTIDE SEQUENCE</scope>
    <source>
        <strain evidence="1">AMMD</strain>
    </source>
</reference>
<proteinExistence type="predicted"/>
<dbReference type="AlphaFoldDB" id="Q0BAI6"/>
<protein>
    <submittedName>
        <fullName evidence="1">Uncharacterized protein</fullName>
    </submittedName>
</protein>
<organism evidence="1 2">
    <name type="scientific">Burkholderia ambifaria (strain ATCC BAA-244 / DSM 16087 / CCUG 44356 / LMG 19182 / AMMD)</name>
    <name type="common">Burkholderia cepacia (strain AMMD)</name>
    <dbReference type="NCBI Taxonomy" id="339670"/>
    <lineage>
        <taxon>Bacteria</taxon>
        <taxon>Pseudomonadati</taxon>
        <taxon>Pseudomonadota</taxon>
        <taxon>Betaproteobacteria</taxon>
        <taxon>Burkholderiales</taxon>
        <taxon>Burkholderiaceae</taxon>
        <taxon>Burkholderia</taxon>
        <taxon>Burkholderia cepacia complex</taxon>
    </lineage>
</organism>
<dbReference type="KEGG" id="bam:Bamb_3282"/>
<keyword evidence="2" id="KW-1185">Reference proteome</keyword>
<evidence type="ECO:0000313" key="2">
    <source>
        <dbReference type="Proteomes" id="UP000000662"/>
    </source>
</evidence>
<dbReference type="EMBL" id="CP000441">
    <property type="protein sequence ID" value="ABI88837.1"/>
    <property type="molecule type" value="Genomic_DNA"/>
</dbReference>